<feature type="region of interest" description="Disordered" evidence="1">
    <location>
        <begin position="1"/>
        <end position="33"/>
    </location>
</feature>
<comment type="caution">
    <text evidence="2">The sequence shown here is derived from an EMBL/GenBank/DDBJ whole genome shotgun (WGS) entry which is preliminary data.</text>
</comment>
<dbReference type="EMBL" id="LAZR01028760">
    <property type="protein sequence ID" value="KKL61633.1"/>
    <property type="molecule type" value="Genomic_DNA"/>
</dbReference>
<protein>
    <submittedName>
        <fullName evidence="2">Uncharacterized protein</fullName>
    </submittedName>
</protein>
<feature type="compositionally biased region" description="Basic and acidic residues" evidence="1">
    <location>
        <begin position="1"/>
        <end position="18"/>
    </location>
</feature>
<evidence type="ECO:0000313" key="2">
    <source>
        <dbReference type="EMBL" id="KKL61633.1"/>
    </source>
</evidence>
<name>A0A0F9DIW7_9ZZZZ</name>
<gene>
    <name evidence="2" type="ORF">LCGC14_2193330</name>
</gene>
<accession>A0A0F9DIW7</accession>
<dbReference type="AlphaFoldDB" id="A0A0F9DIW7"/>
<sequence>MSSMDTKPRPKEELKEESGQIIKGYPDNQNQIDKLANPSKAIPQENIDDDLLTLHKIHAILLNCINLSKKDKLEFCNSQRYFMKLYLRKMREQLEKE</sequence>
<organism evidence="2">
    <name type="scientific">marine sediment metagenome</name>
    <dbReference type="NCBI Taxonomy" id="412755"/>
    <lineage>
        <taxon>unclassified sequences</taxon>
        <taxon>metagenomes</taxon>
        <taxon>ecological metagenomes</taxon>
    </lineage>
</organism>
<reference evidence="2" key="1">
    <citation type="journal article" date="2015" name="Nature">
        <title>Complex archaea that bridge the gap between prokaryotes and eukaryotes.</title>
        <authorList>
            <person name="Spang A."/>
            <person name="Saw J.H."/>
            <person name="Jorgensen S.L."/>
            <person name="Zaremba-Niedzwiedzka K."/>
            <person name="Martijn J."/>
            <person name="Lind A.E."/>
            <person name="van Eijk R."/>
            <person name="Schleper C."/>
            <person name="Guy L."/>
            <person name="Ettema T.J."/>
        </authorList>
    </citation>
    <scope>NUCLEOTIDE SEQUENCE</scope>
</reference>
<proteinExistence type="predicted"/>
<evidence type="ECO:0000256" key="1">
    <source>
        <dbReference type="SAM" id="MobiDB-lite"/>
    </source>
</evidence>